<accession>A0A964XQV3</accession>
<dbReference type="Proteomes" id="UP000713222">
    <property type="component" value="Unassembled WGS sequence"/>
</dbReference>
<gene>
    <name evidence="1" type="ORF">EBV32_04790</name>
</gene>
<protein>
    <submittedName>
        <fullName evidence="1">Uncharacterized protein</fullName>
    </submittedName>
</protein>
<sequence length="73" mass="7790">NVVVVPPVAEQLDPTTGAVLIAAQDEQTILTVLKNGNVNMTEAQWDGWAAGPITEDEPYQLDCIATNLGLTRV</sequence>
<dbReference type="EMBL" id="RGET01000107">
    <property type="protein sequence ID" value="NBN88384.1"/>
    <property type="molecule type" value="Genomic_DNA"/>
</dbReference>
<reference evidence="1" key="1">
    <citation type="submission" date="2018-10" db="EMBL/GenBank/DDBJ databases">
        <title>Iterative Subtractive Binning of Freshwater Chronoseries Metagenomes Recovers Nearly Complete Genomes from over Four Hundred Novel Species.</title>
        <authorList>
            <person name="Rodriguez-R L.M."/>
            <person name="Tsementzi D."/>
            <person name="Luo C."/>
            <person name="Konstantinidis K.T."/>
        </authorList>
    </citation>
    <scope>NUCLEOTIDE SEQUENCE</scope>
    <source>
        <strain evidence="1">WB7_6_001</strain>
    </source>
</reference>
<comment type="caution">
    <text evidence="1">The sequence shown here is derived from an EMBL/GenBank/DDBJ whole genome shotgun (WGS) entry which is preliminary data.</text>
</comment>
<proteinExistence type="predicted"/>
<feature type="non-terminal residue" evidence="1">
    <location>
        <position position="1"/>
    </location>
</feature>
<evidence type="ECO:0000313" key="1">
    <source>
        <dbReference type="EMBL" id="NBN88384.1"/>
    </source>
</evidence>
<evidence type="ECO:0000313" key="2">
    <source>
        <dbReference type="Proteomes" id="UP000713222"/>
    </source>
</evidence>
<dbReference type="AlphaFoldDB" id="A0A964XQV3"/>
<organism evidence="1 2">
    <name type="scientific">Candidatus Fonsibacter lacus</name>
    <dbReference type="NCBI Taxonomy" id="2576439"/>
    <lineage>
        <taxon>Bacteria</taxon>
        <taxon>Pseudomonadati</taxon>
        <taxon>Pseudomonadota</taxon>
        <taxon>Alphaproteobacteria</taxon>
        <taxon>Candidatus Pelagibacterales</taxon>
        <taxon>Candidatus Pelagibacterales incertae sedis</taxon>
        <taxon>Candidatus Fonsibacter</taxon>
    </lineage>
</organism>
<name>A0A964XQV3_9PROT</name>